<protein>
    <submittedName>
        <fullName evidence="7">DUF445 domain-containing protein</fullName>
    </submittedName>
</protein>
<evidence type="ECO:0000256" key="2">
    <source>
        <dbReference type="ARBA" id="ARBA00008053"/>
    </source>
</evidence>
<dbReference type="InterPro" id="IPR007383">
    <property type="entry name" value="DUF445"/>
</dbReference>
<comment type="caution">
    <text evidence="7">The sequence shown here is derived from an EMBL/GenBank/DDBJ whole genome shotgun (WGS) entry which is preliminary data.</text>
</comment>
<proteinExistence type="inferred from homology"/>
<sequence length="188" mass="21494">MNWWLFIFLPLSAAFIGWFSNWLLIKMLFLTFSKRQPQLAQTLAPVIAKEFVSFSELEEKITNPDSIKKIMPVAEVHIDDFLRNKLKVSFPMIGMLIGDRTINTLKEIFMKELEEIFPVVMKEYLQNLQQDLNLEQTITDKIAALQVEKLKTAVYQHAGGELRKAYLVGALVGFLVGLVQAGIIMAFV</sequence>
<comment type="subcellular location">
    <subcellularLocation>
        <location evidence="1">Endomembrane system</location>
    </subcellularLocation>
</comment>
<evidence type="ECO:0000256" key="4">
    <source>
        <dbReference type="ARBA" id="ARBA00022989"/>
    </source>
</evidence>
<feature type="transmembrane region" description="Helical" evidence="6">
    <location>
        <begin position="6"/>
        <end position="25"/>
    </location>
</feature>
<feature type="transmembrane region" description="Helical" evidence="6">
    <location>
        <begin position="165"/>
        <end position="187"/>
    </location>
</feature>
<dbReference type="EMBL" id="LWBO01000077">
    <property type="protein sequence ID" value="OQP40210.1"/>
    <property type="molecule type" value="Genomic_DNA"/>
</dbReference>
<dbReference type="RefSeq" id="WP_014217905.1">
    <property type="nucleotide sequence ID" value="NZ_LWBO01000077.1"/>
</dbReference>
<evidence type="ECO:0000256" key="3">
    <source>
        <dbReference type="ARBA" id="ARBA00022692"/>
    </source>
</evidence>
<evidence type="ECO:0000313" key="7">
    <source>
        <dbReference type="EMBL" id="OQP40210.1"/>
    </source>
</evidence>
<dbReference type="Proteomes" id="UP000192277">
    <property type="component" value="Unassembled WGS sequence"/>
</dbReference>
<dbReference type="Pfam" id="PF04286">
    <property type="entry name" value="DUF445"/>
    <property type="match status" value="1"/>
</dbReference>
<comment type="similarity">
    <text evidence="2">Belongs to the UPF0754 family.</text>
</comment>
<organism evidence="7 8">
    <name type="scientific">Niastella koreensis</name>
    <dbReference type="NCBI Taxonomy" id="354356"/>
    <lineage>
        <taxon>Bacteria</taxon>
        <taxon>Pseudomonadati</taxon>
        <taxon>Bacteroidota</taxon>
        <taxon>Chitinophagia</taxon>
        <taxon>Chitinophagales</taxon>
        <taxon>Chitinophagaceae</taxon>
        <taxon>Niastella</taxon>
    </lineage>
</organism>
<reference evidence="7 8" key="1">
    <citation type="submission" date="2016-04" db="EMBL/GenBank/DDBJ databases">
        <authorList>
            <person name="Chen L."/>
            <person name="Zhuang W."/>
            <person name="Wang G."/>
        </authorList>
    </citation>
    <scope>NUCLEOTIDE SEQUENCE [LARGE SCALE GENOMIC DNA]</scope>
    <source>
        <strain evidence="8">GR20</strain>
    </source>
</reference>
<keyword evidence="5 6" id="KW-0472">Membrane</keyword>
<evidence type="ECO:0000256" key="1">
    <source>
        <dbReference type="ARBA" id="ARBA00004308"/>
    </source>
</evidence>
<keyword evidence="8" id="KW-1185">Reference proteome</keyword>
<dbReference type="PANTHER" id="PTHR35791">
    <property type="entry name" value="UPF0754 MEMBRANE PROTEIN YHEB"/>
    <property type="match status" value="1"/>
</dbReference>
<evidence type="ECO:0000256" key="5">
    <source>
        <dbReference type="ARBA" id="ARBA00023136"/>
    </source>
</evidence>
<name>A0ABX3NMV0_9BACT</name>
<evidence type="ECO:0000313" key="8">
    <source>
        <dbReference type="Proteomes" id="UP000192277"/>
    </source>
</evidence>
<gene>
    <name evidence="7" type="ORF">A4D02_14890</name>
</gene>
<keyword evidence="3 6" id="KW-0812">Transmembrane</keyword>
<evidence type="ECO:0000256" key="6">
    <source>
        <dbReference type="SAM" id="Phobius"/>
    </source>
</evidence>
<dbReference type="PANTHER" id="PTHR35791:SF1">
    <property type="entry name" value="UPF0754 MEMBRANE PROTEIN YHEB"/>
    <property type="match status" value="1"/>
</dbReference>
<keyword evidence="4 6" id="KW-1133">Transmembrane helix</keyword>
<accession>A0ABX3NMV0</accession>